<sequence>MTTAVRNERLKQRFQKWDVNNNGYIERSDYEAEAQRIIKAFGEAPSSPKARALLDAYLGMYDQMARKVGARQGVTEDQFIQYVSSQMFEQGDAGFNRVLRPTITAIVNLCDTDGDGKVSPAEFKRWLGAVGVPPTEADSSFRKLDKDNDGHLSVEELTQAVRDFHAGTSDVNLLGGR</sequence>
<dbReference type="PROSITE" id="PS50222">
    <property type="entry name" value="EF_HAND_2"/>
    <property type="match status" value="2"/>
</dbReference>
<dbReference type="SMART" id="SM00054">
    <property type="entry name" value="EFh"/>
    <property type="match status" value="3"/>
</dbReference>
<comment type="caution">
    <text evidence="2">The sequence shown here is derived from an EMBL/GenBank/DDBJ whole genome shotgun (WGS) entry which is preliminary data.</text>
</comment>
<dbReference type="Proteomes" id="UP000185696">
    <property type="component" value="Unassembled WGS sequence"/>
</dbReference>
<dbReference type="Gene3D" id="1.10.238.10">
    <property type="entry name" value="EF-hand"/>
    <property type="match status" value="1"/>
</dbReference>
<dbReference type="EMBL" id="MSIF01000002">
    <property type="protein sequence ID" value="OLF13128.1"/>
    <property type="molecule type" value="Genomic_DNA"/>
</dbReference>
<proteinExistence type="predicted"/>
<gene>
    <name evidence="2" type="ORF">BLA60_07835</name>
</gene>
<evidence type="ECO:0000313" key="3">
    <source>
        <dbReference type="Proteomes" id="UP000185696"/>
    </source>
</evidence>
<dbReference type="GO" id="GO:0005509">
    <property type="term" value="F:calcium ion binding"/>
    <property type="evidence" value="ECO:0007669"/>
    <property type="project" value="InterPro"/>
</dbReference>
<reference evidence="2 3" key="1">
    <citation type="submission" date="2016-12" db="EMBL/GenBank/DDBJ databases">
        <title>The draft genome sequence of Actinophytocola xinjiangensis.</title>
        <authorList>
            <person name="Wang W."/>
            <person name="Yuan L."/>
        </authorList>
    </citation>
    <scope>NUCLEOTIDE SEQUENCE [LARGE SCALE GENOMIC DNA]</scope>
    <source>
        <strain evidence="2 3">CGMCC 4.4663</strain>
    </source>
</reference>
<evidence type="ECO:0000313" key="2">
    <source>
        <dbReference type="EMBL" id="OLF13128.1"/>
    </source>
</evidence>
<dbReference type="InterPro" id="IPR002048">
    <property type="entry name" value="EF_hand_dom"/>
</dbReference>
<feature type="domain" description="EF-hand" evidence="1">
    <location>
        <begin position="5"/>
        <end position="40"/>
    </location>
</feature>
<dbReference type="PANTHER" id="PTHR34574">
    <property type="entry name" value="CALCIUM-BINDING EF-HAND FAMILY PROTEIN-RELATED"/>
    <property type="match status" value="1"/>
</dbReference>
<dbReference type="AlphaFoldDB" id="A0A7Z0WQS1"/>
<name>A0A7Z0WQS1_9PSEU</name>
<dbReference type="RefSeq" id="WP_075132037.1">
    <property type="nucleotide sequence ID" value="NZ_MSIF01000002.1"/>
</dbReference>
<dbReference type="PANTHER" id="PTHR34574:SF2">
    <property type="entry name" value="CALCIUM-BINDING EF-HAND FAMILY PROTEIN"/>
    <property type="match status" value="1"/>
</dbReference>
<dbReference type="InterPro" id="IPR018247">
    <property type="entry name" value="EF_Hand_1_Ca_BS"/>
</dbReference>
<dbReference type="PROSITE" id="PS00018">
    <property type="entry name" value="EF_HAND_1"/>
    <property type="match status" value="2"/>
</dbReference>
<accession>A0A7Z0WQS1</accession>
<dbReference type="Pfam" id="PF13499">
    <property type="entry name" value="EF-hand_7"/>
    <property type="match status" value="1"/>
</dbReference>
<dbReference type="SUPFAM" id="SSF47473">
    <property type="entry name" value="EF-hand"/>
    <property type="match status" value="1"/>
</dbReference>
<evidence type="ECO:0000259" key="1">
    <source>
        <dbReference type="PROSITE" id="PS50222"/>
    </source>
</evidence>
<dbReference type="InterPro" id="IPR011992">
    <property type="entry name" value="EF-hand-dom_pair"/>
</dbReference>
<organism evidence="2 3">
    <name type="scientific">Actinophytocola xinjiangensis</name>
    <dbReference type="NCBI Taxonomy" id="485602"/>
    <lineage>
        <taxon>Bacteria</taxon>
        <taxon>Bacillati</taxon>
        <taxon>Actinomycetota</taxon>
        <taxon>Actinomycetes</taxon>
        <taxon>Pseudonocardiales</taxon>
        <taxon>Pseudonocardiaceae</taxon>
    </lineage>
</organism>
<feature type="domain" description="EF-hand" evidence="1">
    <location>
        <begin position="132"/>
        <end position="167"/>
    </location>
</feature>
<keyword evidence="3" id="KW-1185">Reference proteome</keyword>
<dbReference type="OrthoDB" id="7356823at2"/>
<protein>
    <submittedName>
        <fullName evidence="2">Signal transduction protein</fullName>
    </submittedName>
</protein>
<dbReference type="CDD" id="cd00051">
    <property type="entry name" value="EFh"/>
    <property type="match status" value="1"/>
</dbReference>